<dbReference type="PANTHER" id="PTHR33064">
    <property type="entry name" value="POL PROTEIN"/>
    <property type="match status" value="1"/>
</dbReference>
<evidence type="ECO:0000313" key="1">
    <source>
        <dbReference type="EMBL" id="WMV41740.1"/>
    </source>
</evidence>
<keyword evidence="2" id="KW-1185">Reference proteome</keyword>
<dbReference type="InterPro" id="IPR043502">
    <property type="entry name" value="DNA/RNA_pol_sf"/>
</dbReference>
<dbReference type="InterPro" id="IPR051320">
    <property type="entry name" value="Viral_Replic_Matur_Polypro"/>
</dbReference>
<dbReference type="InterPro" id="IPR043128">
    <property type="entry name" value="Rev_trsase/Diguanyl_cyclase"/>
</dbReference>
<proteinExistence type="predicted"/>
<dbReference type="EMBL" id="CP133619">
    <property type="protein sequence ID" value="WMV41740.1"/>
    <property type="molecule type" value="Genomic_DNA"/>
</dbReference>
<evidence type="ECO:0000313" key="2">
    <source>
        <dbReference type="Proteomes" id="UP001234989"/>
    </source>
</evidence>
<name>A0AAF0U9A1_SOLVR</name>
<organism evidence="1 2">
    <name type="scientific">Solanum verrucosum</name>
    <dbReference type="NCBI Taxonomy" id="315347"/>
    <lineage>
        <taxon>Eukaryota</taxon>
        <taxon>Viridiplantae</taxon>
        <taxon>Streptophyta</taxon>
        <taxon>Embryophyta</taxon>
        <taxon>Tracheophyta</taxon>
        <taxon>Spermatophyta</taxon>
        <taxon>Magnoliopsida</taxon>
        <taxon>eudicotyledons</taxon>
        <taxon>Gunneridae</taxon>
        <taxon>Pentapetalae</taxon>
        <taxon>asterids</taxon>
        <taxon>lamiids</taxon>
        <taxon>Solanales</taxon>
        <taxon>Solanaceae</taxon>
        <taxon>Solanoideae</taxon>
        <taxon>Solaneae</taxon>
        <taxon>Solanum</taxon>
    </lineage>
</organism>
<dbReference type="PANTHER" id="PTHR33064:SF39">
    <property type="match status" value="1"/>
</dbReference>
<gene>
    <name evidence="1" type="ORF">MTR67_035125</name>
</gene>
<dbReference type="Gene3D" id="3.30.70.270">
    <property type="match status" value="1"/>
</dbReference>
<dbReference type="AlphaFoldDB" id="A0AAF0U9A1"/>
<dbReference type="SUPFAM" id="SSF56672">
    <property type="entry name" value="DNA/RNA polymerases"/>
    <property type="match status" value="1"/>
</dbReference>
<accession>A0AAF0U9A1</accession>
<reference evidence="1" key="1">
    <citation type="submission" date="2023-08" db="EMBL/GenBank/DDBJ databases">
        <title>A de novo genome assembly of Solanum verrucosum Schlechtendal, a Mexican diploid species geographically isolated from the other diploid A-genome species in potato relatives.</title>
        <authorList>
            <person name="Hosaka K."/>
        </authorList>
    </citation>
    <scope>NUCLEOTIDE SEQUENCE</scope>
    <source>
        <tissue evidence="1">Young leaves</tissue>
    </source>
</reference>
<dbReference type="Proteomes" id="UP001234989">
    <property type="component" value="Chromosome 8"/>
</dbReference>
<sequence length="79" mass="8959">MVNEGSVLGHKIYGKGIQVDQDKVVVIARFPPPIFLKGVQCFLCHVGFNSHFIKEFSKVAFPLCKIIDKKSIFYLMMLV</sequence>
<protein>
    <recommendedName>
        <fullName evidence="3">Reverse transcriptase</fullName>
    </recommendedName>
</protein>
<evidence type="ECO:0008006" key="3">
    <source>
        <dbReference type="Google" id="ProtNLM"/>
    </source>
</evidence>